<dbReference type="InterPro" id="IPR044855">
    <property type="entry name" value="CoA-Trfase_III_dom3_sf"/>
</dbReference>
<keyword evidence="1 2" id="KW-0808">Transferase</keyword>
<sequence length="386" mass="41941">MSGPLTGIRVIDLTINMLGPLATQTLGDMGADVIKVEPPDGDPMRNLGPARNPGLAAYFLSVNRNKRSVVLDLKQPADKDALLRLVAGADVLVHSMRPRAAERLGIDYATLAPVNPRLVHVAASGYHKDGPWRDRPAYDDVIQGQSGLAAMNARANGEPRYVPMAMADKLCGLVTASMVAMALVHRASTGQGQAVHVPMFETMLAFNLADHLYHGVLDEPEKGLGYPRMFTPHRRPYATQDGYICLLAQNQAHWRNLLGALGQLELIDTPRFNTYAARATNIDALYAIVAEGMRSRSTAEWLALLEELDVPAAPMNSIEDLWSDPYLADTGFFRRMQHPSQGTMVTIAIPQSFSASPPGITRLPPRLGEHTEEILAELSGPMPGEG</sequence>
<evidence type="ECO:0000313" key="2">
    <source>
        <dbReference type="EMBL" id="TDH60072.1"/>
    </source>
</evidence>
<dbReference type="PANTHER" id="PTHR48207">
    <property type="entry name" value="SUCCINATE--HYDROXYMETHYLGLUTARATE COA-TRANSFERASE"/>
    <property type="match status" value="1"/>
</dbReference>
<dbReference type="InterPro" id="IPR023606">
    <property type="entry name" value="CoA-Trfase_III_dom_1_sf"/>
</dbReference>
<dbReference type="Gene3D" id="3.30.1540.10">
    <property type="entry name" value="formyl-coa transferase, domain 3"/>
    <property type="match status" value="1"/>
</dbReference>
<reference evidence="2 3" key="1">
    <citation type="journal article" date="2016" name="J. Microbiol.">
        <title>Dankookia rubra gen. nov., sp. nov., an alphaproteobacterium isolated from sediment of a shallow stream.</title>
        <authorList>
            <person name="Kim W.H."/>
            <person name="Kim D.H."/>
            <person name="Kang K."/>
            <person name="Ahn T.Y."/>
        </authorList>
    </citation>
    <scope>NUCLEOTIDE SEQUENCE [LARGE SCALE GENOMIC DNA]</scope>
    <source>
        <strain evidence="2 3">JCM30602</strain>
    </source>
</reference>
<dbReference type="SUPFAM" id="SSF89796">
    <property type="entry name" value="CoA-transferase family III (CaiB/BaiF)"/>
    <property type="match status" value="1"/>
</dbReference>
<dbReference type="InterPro" id="IPR003673">
    <property type="entry name" value="CoA-Trfase_fam_III"/>
</dbReference>
<dbReference type="EMBL" id="SMSJ01000045">
    <property type="protein sequence ID" value="TDH60072.1"/>
    <property type="molecule type" value="Genomic_DNA"/>
</dbReference>
<dbReference type="RefSeq" id="WP_133291090.1">
    <property type="nucleotide sequence ID" value="NZ_SMSJ01000045.1"/>
</dbReference>
<dbReference type="AlphaFoldDB" id="A0A4R5QAI6"/>
<organism evidence="2 3">
    <name type="scientific">Dankookia rubra</name>
    <dbReference type="NCBI Taxonomy" id="1442381"/>
    <lineage>
        <taxon>Bacteria</taxon>
        <taxon>Pseudomonadati</taxon>
        <taxon>Pseudomonadota</taxon>
        <taxon>Alphaproteobacteria</taxon>
        <taxon>Acetobacterales</taxon>
        <taxon>Roseomonadaceae</taxon>
        <taxon>Dankookia</taxon>
    </lineage>
</organism>
<evidence type="ECO:0000313" key="3">
    <source>
        <dbReference type="Proteomes" id="UP000295096"/>
    </source>
</evidence>
<name>A0A4R5QAI6_9PROT</name>
<dbReference type="PANTHER" id="PTHR48207:SF4">
    <property type="entry name" value="BLL6097 PROTEIN"/>
    <property type="match status" value="1"/>
</dbReference>
<comment type="caution">
    <text evidence="2">The sequence shown here is derived from an EMBL/GenBank/DDBJ whole genome shotgun (WGS) entry which is preliminary data.</text>
</comment>
<dbReference type="GO" id="GO:0008410">
    <property type="term" value="F:CoA-transferase activity"/>
    <property type="evidence" value="ECO:0007669"/>
    <property type="project" value="TreeGrafter"/>
</dbReference>
<dbReference type="InterPro" id="IPR050483">
    <property type="entry name" value="CoA-transferase_III_domain"/>
</dbReference>
<dbReference type="Pfam" id="PF02515">
    <property type="entry name" value="CoA_transf_3"/>
    <property type="match status" value="1"/>
</dbReference>
<evidence type="ECO:0000256" key="1">
    <source>
        <dbReference type="ARBA" id="ARBA00022679"/>
    </source>
</evidence>
<dbReference type="OrthoDB" id="9781472at2"/>
<gene>
    <name evidence="2" type="ORF">E2C06_23790</name>
</gene>
<proteinExistence type="predicted"/>
<dbReference type="Gene3D" id="3.40.50.10540">
    <property type="entry name" value="Crotonobetainyl-coa:carnitine coa-transferase, domain 1"/>
    <property type="match status" value="1"/>
</dbReference>
<keyword evidence="3" id="KW-1185">Reference proteome</keyword>
<protein>
    <submittedName>
        <fullName evidence="2">CoA transferase</fullName>
    </submittedName>
</protein>
<accession>A0A4R5QAI6</accession>
<dbReference type="Proteomes" id="UP000295096">
    <property type="component" value="Unassembled WGS sequence"/>
</dbReference>